<keyword evidence="2 6" id="KW-1003">Cell membrane</keyword>
<feature type="transmembrane region" description="Helical" evidence="6">
    <location>
        <begin position="274"/>
        <end position="298"/>
    </location>
</feature>
<sequence length="387" mass="44316">MVAFVKNYPFEIRLLLLSLHYKTFFKIFQIILIILNVSGFIVCIIGRLALYHKSEYFKNEMVIFISCFSDFLLVFVSIMGVVGFIRSAFIVKLFTFLSKRKFTPKESNSSHSRIICAMRLAPLAPILVEGFFLQDRVGWHLHQYFVPRSIWLYCLNLMVCTCAQLVDKINIHFIGMNDYLEELGRDCPFAHQRVFYIPKFYTRKNRISPELSCSIRDLLTLSRHYTVLCNLIDRFNCFIKAFLAIMLITAIVNILYNCTVLISFGTKPKSGNTLLYSNIFVFAIQSMSALSTVGQIAVSSLIGEKLQGQGERTASLCYTFLNKINNSKQYPCDQLVVQEITFLLDQSKTRKLCLHAGGFFQVNWGLLGAVTSTVSTYCIVIMQFVSK</sequence>
<keyword evidence="4 6" id="KW-1133">Transmembrane helix</keyword>
<reference evidence="8" key="1">
    <citation type="journal article" date="2013" name="Genome Biol.">
        <title>Draft genome of the mountain pine beetle, Dendroctonus ponderosae Hopkins, a major forest pest.</title>
        <authorList>
            <person name="Keeling C.I."/>
            <person name="Yuen M.M."/>
            <person name="Liao N.Y."/>
            <person name="Docking T.R."/>
            <person name="Chan S.K."/>
            <person name="Taylor G.A."/>
            <person name="Palmquist D.L."/>
            <person name="Jackman S.D."/>
            <person name="Nguyen A."/>
            <person name="Li M."/>
            <person name="Henderson H."/>
            <person name="Janes J.K."/>
            <person name="Zhao Y."/>
            <person name="Pandoh P."/>
            <person name="Moore R."/>
            <person name="Sperling F.A."/>
            <person name="Huber D.P."/>
            <person name="Birol I."/>
            <person name="Jones S.J."/>
            <person name="Bohlmann J."/>
        </authorList>
    </citation>
    <scope>NUCLEOTIDE SEQUENCE</scope>
</reference>
<comment type="caution">
    <text evidence="6">Lacks conserved residue(s) required for the propagation of feature annotation.</text>
</comment>
<protein>
    <recommendedName>
        <fullName evidence="6">Gustatory receptor</fullName>
    </recommendedName>
</protein>
<evidence type="ECO:0000313" key="7">
    <source>
        <dbReference type="EnsemblMetazoa" id="XP_019759536.1"/>
    </source>
</evidence>
<dbReference type="KEGG" id="dpa:109537322"/>
<organism evidence="7 8">
    <name type="scientific">Dendroctonus ponderosae</name>
    <name type="common">Mountain pine beetle</name>
    <dbReference type="NCBI Taxonomy" id="77166"/>
    <lineage>
        <taxon>Eukaryota</taxon>
        <taxon>Metazoa</taxon>
        <taxon>Ecdysozoa</taxon>
        <taxon>Arthropoda</taxon>
        <taxon>Hexapoda</taxon>
        <taxon>Insecta</taxon>
        <taxon>Pterygota</taxon>
        <taxon>Neoptera</taxon>
        <taxon>Endopterygota</taxon>
        <taxon>Coleoptera</taxon>
        <taxon>Polyphaga</taxon>
        <taxon>Cucujiformia</taxon>
        <taxon>Curculionidae</taxon>
        <taxon>Scolytinae</taxon>
        <taxon>Dendroctonus</taxon>
    </lineage>
</organism>
<accession>A0AAR5PFL2</accession>
<feature type="transmembrane region" description="Helical" evidence="6">
    <location>
        <begin position="27"/>
        <end position="50"/>
    </location>
</feature>
<dbReference type="GO" id="GO:0050909">
    <property type="term" value="P:sensory perception of taste"/>
    <property type="evidence" value="ECO:0007669"/>
    <property type="project" value="InterPro"/>
</dbReference>
<evidence type="ECO:0000256" key="5">
    <source>
        <dbReference type="ARBA" id="ARBA00023136"/>
    </source>
</evidence>
<dbReference type="InterPro" id="IPR013604">
    <property type="entry name" value="7TM_chemorcpt"/>
</dbReference>
<feature type="transmembrane region" description="Helical" evidence="6">
    <location>
        <begin position="241"/>
        <end position="262"/>
    </location>
</feature>
<comment type="subcellular location">
    <subcellularLocation>
        <location evidence="1 6">Cell membrane</location>
        <topology evidence="1 6">Multi-pass membrane protein</topology>
    </subcellularLocation>
</comment>
<dbReference type="EnsemblMetazoa" id="XM_019903977.1">
    <property type="protein sequence ID" value="XP_019759536.1"/>
    <property type="gene ID" value="LOC109537322"/>
</dbReference>
<comment type="function">
    <text evidence="6">Gustatory receptor which mediates acceptance or avoidance behavior, depending on its substrates.</text>
</comment>
<dbReference type="RefSeq" id="XP_019759536.1">
    <property type="nucleotide sequence ID" value="XM_019903977.2"/>
</dbReference>
<evidence type="ECO:0000256" key="3">
    <source>
        <dbReference type="ARBA" id="ARBA00022692"/>
    </source>
</evidence>
<keyword evidence="6" id="KW-0675">Receptor</keyword>
<feature type="transmembrane region" description="Helical" evidence="6">
    <location>
        <begin position="364"/>
        <end position="385"/>
    </location>
</feature>
<evidence type="ECO:0000313" key="8">
    <source>
        <dbReference type="Proteomes" id="UP000019118"/>
    </source>
</evidence>
<evidence type="ECO:0000256" key="6">
    <source>
        <dbReference type="RuleBase" id="RU363108"/>
    </source>
</evidence>
<keyword evidence="5 6" id="KW-0472">Membrane</keyword>
<name>A0AAR5PFL2_DENPD</name>
<dbReference type="AlphaFoldDB" id="A0AAR5PFL2"/>
<keyword evidence="8" id="KW-1185">Reference proteome</keyword>
<comment type="similarity">
    <text evidence="6">Belongs to the insect chemoreceptor superfamily. Gustatory receptor (GR) family.</text>
</comment>
<proteinExistence type="inferred from homology"/>
<evidence type="ECO:0000256" key="1">
    <source>
        <dbReference type="ARBA" id="ARBA00004651"/>
    </source>
</evidence>
<evidence type="ECO:0000256" key="2">
    <source>
        <dbReference type="ARBA" id="ARBA00022475"/>
    </source>
</evidence>
<dbReference type="GeneID" id="109537322"/>
<dbReference type="Proteomes" id="UP000019118">
    <property type="component" value="Unassembled WGS sequence"/>
</dbReference>
<feature type="transmembrane region" description="Helical" evidence="6">
    <location>
        <begin position="62"/>
        <end position="91"/>
    </location>
</feature>
<dbReference type="Pfam" id="PF08395">
    <property type="entry name" value="7tm_7"/>
    <property type="match status" value="1"/>
</dbReference>
<keyword evidence="3 6" id="KW-0812">Transmembrane</keyword>
<reference evidence="7" key="2">
    <citation type="submission" date="2024-08" db="UniProtKB">
        <authorList>
            <consortium name="EnsemblMetazoa"/>
        </authorList>
    </citation>
    <scope>IDENTIFICATION</scope>
</reference>
<keyword evidence="6" id="KW-0807">Transducer</keyword>
<dbReference type="GO" id="GO:0007165">
    <property type="term" value="P:signal transduction"/>
    <property type="evidence" value="ECO:0007669"/>
    <property type="project" value="UniProtKB-KW"/>
</dbReference>
<evidence type="ECO:0000256" key="4">
    <source>
        <dbReference type="ARBA" id="ARBA00022989"/>
    </source>
</evidence>
<dbReference type="GO" id="GO:0005886">
    <property type="term" value="C:plasma membrane"/>
    <property type="evidence" value="ECO:0007669"/>
    <property type="project" value="UniProtKB-SubCell"/>
</dbReference>